<evidence type="ECO:0000256" key="2">
    <source>
        <dbReference type="SAM" id="MobiDB-lite"/>
    </source>
</evidence>
<dbReference type="GO" id="GO:0016530">
    <property type="term" value="F:metallochaperone activity"/>
    <property type="evidence" value="ECO:0007669"/>
    <property type="project" value="TreeGrafter"/>
</dbReference>
<dbReference type="Pfam" id="PF02613">
    <property type="entry name" value="Nitrate_red_del"/>
    <property type="match status" value="1"/>
</dbReference>
<dbReference type="GO" id="GO:0051082">
    <property type="term" value="F:unfolded protein binding"/>
    <property type="evidence" value="ECO:0007669"/>
    <property type="project" value="InterPro"/>
</dbReference>
<keyword evidence="4" id="KW-1185">Reference proteome</keyword>
<dbReference type="SUPFAM" id="SSF89155">
    <property type="entry name" value="TorD-like"/>
    <property type="match status" value="1"/>
</dbReference>
<feature type="region of interest" description="Disordered" evidence="2">
    <location>
        <begin position="193"/>
        <end position="236"/>
    </location>
</feature>
<accession>A0A7H0HC75</accession>
<dbReference type="Gene3D" id="1.10.3480.10">
    <property type="entry name" value="TorD-like"/>
    <property type="match status" value="1"/>
</dbReference>
<dbReference type="NCBIfam" id="TIGR00684">
    <property type="entry name" value="narJ"/>
    <property type="match status" value="1"/>
</dbReference>
<sequence>MFIKKTPESLRLTLRALARLVGYPDAGLRAQMQGLLDALRLEQSLPAARMRELEALCRQLCAMEPYEAESRYVDTFDRGRQTSLHLFEHVHGDSRERGPALIDLLQTYAQAGLRFEAPELPDHLAVVLEFASTQPPAVAREFLGEMAHILNALFTALADRGNPYASVIAAVLEVTGQRVQAVAIAPEPALDETWDEPQAFDGCSTHGQNRPGQPQPLHFVPGARKARAPQSQGVSV</sequence>
<dbReference type="PANTHER" id="PTHR43680">
    <property type="entry name" value="NITRATE REDUCTASE MOLYBDENUM COFACTOR ASSEMBLY CHAPERONE"/>
    <property type="match status" value="1"/>
</dbReference>
<dbReference type="RefSeq" id="WP_187735136.1">
    <property type="nucleotide sequence ID" value="NZ_CP060790.1"/>
</dbReference>
<proteinExistence type="predicted"/>
<reference evidence="3 4" key="1">
    <citation type="submission" date="2020-08" db="EMBL/GenBank/DDBJ databases">
        <title>Genome sequence of Acidovorax monticola KACC 19171T.</title>
        <authorList>
            <person name="Hyun D.-W."/>
            <person name="Bae J.-W."/>
        </authorList>
    </citation>
    <scope>NUCLEOTIDE SEQUENCE [LARGE SCALE GENOMIC DNA]</scope>
    <source>
        <strain evidence="3 4">KACC 19171</strain>
    </source>
</reference>
<keyword evidence="1" id="KW-0534">Nitrate assimilation</keyword>
<gene>
    <name evidence="3" type="primary">narJ</name>
    <name evidence="3" type="ORF">H9L24_13665</name>
</gene>
<dbReference type="EMBL" id="CP060790">
    <property type="protein sequence ID" value="QNP58141.1"/>
    <property type="molecule type" value="Genomic_DNA"/>
</dbReference>
<evidence type="ECO:0000313" key="3">
    <source>
        <dbReference type="EMBL" id="QNP58141.1"/>
    </source>
</evidence>
<evidence type="ECO:0000313" key="4">
    <source>
        <dbReference type="Proteomes" id="UP000516057"/>
    </source>
</evidence>
<dbReference type="InterPro" id="IPR036411">
    <property type="entry name" value="TorD-like_sf"/>
</dbReference>
<dbReference type="AlphaFoldDB" id="A0A7H0HC75"/>
<dbReference type="InterPro" id="IPR020945">
    <property type="entry name" value="DMSO/NO3_reduct_chaperone"/>
</dbReference>
<dbReference type="InterPro" id="IPR003765">
    <property type="entry name" value="NO3_reductase_chaperone_NarJ"/>
</dbReference>
<dbReference type="GO" id="GO:0051131">
    <property type="term" value="P:chaperone-mediated protein complex assembly"/>
    <property type="evidence" value="ECO:0007669"/>
    <property type="project" value="InterPro"/>
</dbReference>
<dbReference type="GO" id="GO:0042128">
    <property type="term" value="P:nitrate assimilation"/>
    <property type="evidence" value="ECO:0007669"/>
    <property type="project" value="UniProtKB-KW"/>
</dbReference>
<evidence type="ECO:0000256" key="1">
    <source>
        <dbReference type="ARBA" id="ARBA00023063"/>
    </source>
</evidence>
<dbReference type="KEGG" id="amon:H9L24_13665"/>
<organism evidence="3 4">
    <name type="scientific">Paenacidovorax monticola</name>
    <dbReference type="NCBI Taxonomy" id="1926868"/>
    <lineage>
        <taxon>Bacteria</taxon>
        <taxon>Pseudomonadati</taxon>
        <taxon>Pseudomonadota</taxon>
        <taxon>Betaproteobacteria</taxon>
        <taxon>Burkholderiales</taxon>
        <taxon>Comamonadaceae</taxon>
        <taxon>Paenacidovorax</taxon>
    </lineage>
</organism>
<name>A0A7H0HC75_9BURK</name>
<dbReference type="Proteomes" id="UP000516057">
    <property type="component" value="Chromosome"/>
</dbReference>
<protein>
    <submittedName>
        <fullName evidence="3">Nitrate reductase molybdenum cofactor assembly chaperone</fullName>
    </submittedName>
</protein>
<dbReference type="PANTHER" id="PTHR43680:SF2">
    <property type="entry name" value="NITRATE REDUCTASE MOLYBDENUM COFACTOR ASSEMBLY CHAPERONE NARJ"/>
    <property type="match status" value="1"/>
</dbReference>